<comment type="caution">
    <text evidence="1">The sequence shown here is derived from an EMBL/GenBank/DDBJ whole genome shotgun (WGS) entry which is preliminary data.</text>
</comment>
<dbReference type="Proteomes" id="UP001140949">
    <property type="component" value="Unassembled WGS sequence"/>
</dbReference>
<evidence type="ECO:0000313" key="3">
    <source>
        <dbReference type="Proteomes" id="UP001140949"/>
    </source>
</evidence>
<evidence type="ECO:0000313" key="2">
    <source>
        <dbReference type="EMBL" id="KAJ6854241.1"/>
    </source>
</evidence>
<organism evidence="1 3">
    <name type="scientific">Iris pallida</name>
    <name type="common">Sweet iris</name>
    <dbReference type="NCBI Taxonomy" id="29817"/>
    <lineage>
        <taxon>Eukaryota</taxon>
        <taxon>Viridiplantae</taxon>
        <taxon>Streptophyta</taxon>
        <taxon>Embryophyta</taxon>
        <taxon>Tracheophyta</taxon>
        <taxon>Spermatophyta</taxon>
        <taxon>Magnoliopsida</taxon>
        <taxon>Liliopsida</taxon>
        <taxon>Asparagales</taxon>
        <taxon>Iridaceae</taxon>
        <taxon>Iridoideae</taxon>
        <taxon>Irideae</taxon>
        <taxon>Iris</taxon>
    </lineage>
</organism>
<gene>
    <name evidence="2" type="ORF">M6B38_102050</name>
    <name evidence="1" type="ORF">M6B38_366200</name>
</gene>
<reference evidence="1" key="1">
    <citation type="journal article" date="2023" name="GigaByte">
        <title>Genome assembly of the bearded iris, Iris pallida Lam.</title>
        <authorList>
            <person name="Bruccoleri R.E."/>
            <person name="Oakeley E.J."/>
            <person name="Faust A.M.E."/>
            <person name="Altorfer M."/>
            <person name="Dessus-Babus S."/>
            <person name="Burckhardt D."/>
            <person name="Oertli M."/>
            <person name="Naumann U."/>
            <person name="Petersen F."/>
            <person name="Wong J."/>
        </authorList>
    </citation>
    <scope>NUCLEOTIDE SEQUENCE</scope>
    <source>
        <strain evidence="1">GSM-AAB239-AS_SAM_17_03QT</strain>
    </source>
</reference>
<dbReference type="EMBL" id="JANAVB010000194">
    <property type="protein sequence ID" value="KAJ6854241.1"/>
    <property type="molecule type" value="Genomic_DNA"/>
</dbReference>
<proteinExistence type="predicted"/>
<name>A0AAX6GIS6_IRIPA</name>
<dbReference type="EMBL" id="JANAVB010019677">
    <property type="protein sequence ID" value="KAJ6828177.1"/>
    <property type="molecule type" value="Genomic_DNA"/>
</dbReference>
<keyword evidence="3" id="KW-1185">Reference proteome</keyword>
<reference evidence="1" key="2">
    <citation type="submission" date="2023-04" db="EMBL/GenBank/DDBJ databases">
        <authorList>
            <person name="Bruccoleri R.E."/>
            <person name="Oakeley E.J."/>
            <person name="Faust A.-M."/>
            <person name="Dessus-Babus S."/>
            <person name="Altorfer M."/>
            <person name="Burckhardt D."/>
            <person name="Oertli M."/>
            <person name="Naumann U."/>
            <person name="Petersen F."/>
            <person name="Wong J."/>
        </authorList>
    </citation>
    <scope>NUCLEOTIDE SEQUENCE</scope>
    <source>
        <strain evidence="1">GSM-AAB239-AS_SAM_17_03QT</strain>
        <tissue evidence="1">Leaf</tissue>
    </source>
</reference>
<accession>A0AAX6GIS6</accession>
<evidence type="ECO:0000313" key="1">
    <source>
        <dbReference type="EMBL" id="KAJ6828177.1"/>
    </source>
</evidence>
<sequence>MGFNLASRCSCCENPEMKTIDHLFVSSETASSTWRHFADTFHLSTSPSSVDQLAQIWLNNVSLSNPSGISRNIIFGNMLSEIWKQRNEIIYGKGKRSSNFVISRVTSILQLSRAAFNFSTGEDADNSSSRGDQITRSADRLTVNNVVPSDGQHCVEAATVSADQRQVGAAFLSFSRANNLQFVGAAAAAGCSVSHCHLDAAAVAQSSGYQQVGADSAAHTSIFQQHGGAAVDAQHSAYHRQEGTAAAVQQRISRAAQISGIPAHISDPWMAPASGLKLNIAGRVGDPPCTAGSRIIRDANGNFIGALYFYLDEIAIVIPKLEVLLYAATCCREKNWVINEVETSSQRLINIMLKKLLPGHSSTNSGKFGLVSLLYRCSSRSPPELIGWQKL</sequence>
<protein>
    <recommendedName>
        <fullName evidence="4">RNase H type-1 domain-containing protein</fullName>
    </recommendedName>
</protein>
<evidence type="ECO:0008006" key="4">
    <source>
        <dbReference type="Google" id="ProtNLM"/>
    </source>
</evidence>
<dbReference type="AlphaFoldDB" id="A0AAX6GIS6"/>